<organism evidence="2 3">
    <name type="scientific">Vitis vinifera</name>
    <name type="common">Grape</name>
    <dbReference type="NCBI Taxonomy" id="29760"/>
    <lineage>
        <taxon>Eukaryota</taxon>
        <taxon>Viridiplantae</taxon>
        <taxon>Streptophyta</taxon>
        <taxon>Embryophyta</taxon>
        <taxon>Tracheophyta</taxon>
        <taxon>Spermatophyta</taxon>
        <taxon>Magnoliopsida</taxon>
        <taxon>eudicotyledons</taxon>
        <taxon>Gunneridae</taxon>
        <taxon>Pentapetalae</taxon>
        <taxon>rosids</taxon>
        <taxon>Vitales</taxon>
        <taxon>Vitaceae</taxon>
        <taxon>Viteae</taxon>
        <taxon>Vitis</taxon>
    </lineage>
</organism>
<evidence type="ECO:0000313" key="2">
    <source>
        <dbReference type="EMBL" id="RVW55568.1"/>
    </source>
</evidence>
<dbReference type="AlphaFoldDB" id="A0A438F6C7"/>
<evidence type="ECO:0000313" key="3">
    <source>
        <dbReference type="Proteomes" id="UP000288805"/>
    </source>
</evidence>
<keyword evidence="1" id="KW-1133">Transmembrane helix</keyword>
<dbReference type="Proteomes" id="UP000288805">
    <property type="component" value="Unassembled WGS sequence"/>
</dbReference>
<dbReference type="EMBL" id="QGNW01001113">
    <property type="protein sequence ID" value="RVW55568.1"/>
    <property type="molecule type" value="Genomic_DNA"/>
</dbReference>
<reference evidence="2 3" key="1">
    <citation type="journal article" date="2018" name="PLoS Genet.">
        <title>Population sequencing reveals clonal diversity and ancestral inbreeding in the grapevine cultivar Chardonnay.</title>
        <authorList>
            <person name="Roach M.J."/>
            <person name="Johnson D.L."/>
            <person name="Bohlmann J."/>
            <person name="van Vuuren H.J."/>
            <person name="Jones S.J."/>
            <person name="Pretorius I.S."/>
            <person name="Schmidt S.A."/>
            <person name="Borneman A.R."/>
        </authorList>
    </citation>
    <scope>NUCLEOTIDE SEQUENCE [LARGE SCALE GENOMIC DNA]</scope>
    <source>
        <strain evidence="3">cv. Chardonnay</strain>
        <tissue evidence="2">Leaf</tissue>
    </source>
</reference>
<evidence type="ECO:0000256" key="1">
    <source>
        <dbReference type="SAM" id="Phobius"/>
    </source>
</evidence>
<protein>
    <submittedName>
        <fullName evidence="2">Uncharacterized protein</fullName>
    </submittedName>
</protein>
<accession>A0A438F6C7</accession>
<comment type="caution">
    <text evidence="2">The sequence shown here is derived from an EMBL/GenBank/DDBJ whole genome shotgun (WGS) entry which is preliminary data.</text>
</comment>
<name>A0A438F6C7_VITVI</name>
<gene>
    <name evidence="2" type="ORF">CK203_105755</name>
</gene>
<feature type="transmembrane region" description="Helical" evidence="1">
    <location>
        <begin position="48"/>
        <end position="69"/>
    </location>
</feature>
<keyword evidence="1" id="KW-0812">Transmembrane</keyword>
<keyword evidence="1" id="KW-0472">Membrane</keyword>
<sequence length="109" mass="11842">MSFSFFKASRPKTPQELVKAIKDSLMALDSKTVAEVKALEKVVSLVHFHAGLFFSALTMNFSLGGYTAFIDRRLNLIHWCAVVLDRGISESGSVCWMLQLGTSGGGLSA</sequence>
<proteinExistence type="predicted"/>